<comment type="function">
    <text evidence="3">Sequence-specific RNA-binding protein that regulates translation and mRNA stability by binding the 3'-UTR of target mRNAs.</text>
</comment>
<dbReference type="PANTHER" id="PTHR12537:SF147">
    <property type="entry name" value="PUMILIO HOMOLOG 12"/>
    <property type="match status" value="1"/>
</dbReference>
<dbReference type="AlphaFoldDB" id="A0A8J5HXK4"/>
<feature type="repeat" description="Pumilio" evidence="4">
    <location>
        <begin position="548"/>
        <end position="584"/>
    </location>
</feature>
<dbReference type="PROSITE" id="PS50302">
    <property type="entry name" value="PUM"/>
    <property type="match status" value="7"/>
</dbReference>
<organism evidence="6 7">
    <name type="scientific">Zingiber officinale</name>
    <name type="common">Ginger</name>
    <name type="synonym">Amomum zingiber</name>
    <dbReference type="NCBI Taxonomy" id="94328"/>
    <lineage>
        <taxon>Eukaryota</taxon>
        <taxon>Viridiplantae</taxon>
        <taxon>Streptophyta</taxon>
        <taxon>Embryophyta</taxon>
        <taxon>Tracheophyta</taxon>
        <taxon>Spermatophyta</taxon>
        <taxon>Magnoliopsida</taxon>
        <taxon>Liliopsida</taxon>
        <taxon>Zingiberales</taxon>
        <taxon>Zingiberaceae</taxon>
        <taxon>Zingiber</taxon>
    </lineage>
</organism>
<dbReference type="InterPro" id="IPR033133">
    <property type="entry name" value="PUM-HD"/>
</dbReference>
<proteinExistence type="predicted"/>
<evidence type="ECO:0000256" key="3">
    <source>
        <dbReference type="ARBA" id="ARBA00058490"/>
    </source>
</evidence>
<name>A0A8J5HXK4_ZINOF</name>
<dbReference type="EMBL" id="JACMSC010000001">
    <property type="protein sequence ID" value="KAG6537817.1"/>
    <property type="molecule type" value="Genomic_DNA"/>
</dbReference>
<keyword evidence="7" id="KW-1185">Reference proteome</keyword>
<dbReference type="CDD" id="cd07920">
    <property type="entry name" value="Pumilio"/>
    <property type="match status" value="1"/>
</dbReference>
<feature type="repeat" description="Pumilio" evidence="4">
    <location>
        <begin position="769"/>
        <end position="809"/>
    </location>
</feature>
<evidence type="ECO:0000256" key="2">
    <source>
        <dbReference type="ARBA" id="ARBA00022845"/>
    </source>
</evidence>
<dbReference type="SMART" id="SM00025">
    <property type="entry name" value="Pumilio"/>
    <property type="match status" value="8"/>
</dbReference>
<protein>
    <recommendedName>
        <fullName evidence="5">PUM-HD domain-containing protein</fullName>
    </recommendedName>
</protein>
<evidence type="ECO:0000256" key="4">
    <source>
        <dbReference type="PROSITE-ProRule" id="PRU00317"/>
    </source>
</evidence>
<dbReference type="GO" id="GO:0003729">
    <property type="term" value="F:mRNA binding"/>
    <property type="evidence" value="ECO:0007669"/>
    <property type="project" value="TreeGrafter"/>
</dbReference>
<dbReference type="GO" id="GO:0005737">
    <property type="term" value="C:cytoplasm"/>
    <property type="evidence" value="ECO:0007669"/>
    <property type="project" value="TreeGrafter"/>
</dbReference>
<feature type="domain" description="PUM-HD" evidence="5">
    <location>
        <begin position="486"/>
        <end position="831"/>
    </location>
</feature>
<evidence type="ECO:0000313" key="6">
    <source>
        <dbReference type="EMBL" id="KAG6537817.1"/>
    </source>
</evidence>
<feature type="repeat" description="Pumilio" evidence="4">
    <location>
        <begin position="696"/>
        <end position="731"/>
    </location>
</feature>
<keyword evidence="2" id="KW-0810">Translation regulation</keyword>
<dbReference type="OrthoDB" id="668540at2759"/>
<dbReference type="InterPro" id="IPR033712">
    <property type="entry name" value="Pumilio_RNA-bd"/>
</dbReference>
<dbReference type="Proteomes" id="UP000734854">
    <property type="component" value="Unassembled WGS sequence"/>
</dbReference>
<keyword evidence="1" id="KW-0677">Repeat</keyword>
<dbReference type="Pfam" id="PF00806">
    <property type="entry name" value="PUF"/>
    <property type="match status" value="8"/>
</dbReference>
<dbReference type="GO" id="GO:0006417">
    <property type="term" value="P:regulation of translation"/>
    <property type="evidence" value="ECO:0007669"/>
    <property type="project" value="UniProtKB-KW"/>
</dbReference>
<comment type="caution">
    <text evidence="6">The sequence shown here is derived from an EMBL/GenBank/DDBJ whole genome shotgun (WGS) entry which is preliminary data.</text>
</comment>
<evidence type="ECO:0000259" key="5">
    <source>
        <dbReference type="PROSITE" id="PS50303"/>
    </source>
</evidence>
<dbReference type="FunFam" id="1.25.10.10:FF:000237">
    <property type="entry name" value="Pumilio homolog 9"/>
    <property type="match status" value="1"/>
</dbReference>
<feature type="repeat" description="Pumilio" evidence="4">
    <location>
        <begin position="660"/>
        <end position="695"/>
    </location>
</feature>
<sequence>MEVGNTVQDYDDLDKLLREIPNATTENLNDSLPVHSSALLGCQTNSAYQLKNPSSSSLCDLFNTSQAAKANGKNSLDGNSLIKTPFSQDNSHNYYQTLGASVDQDTLILPDEQSLTLAFQDMSFKDTILGKLDNLHLEGHQVSVNHPLSPDANYSADLNNVSSGPELTEIPIIVPHSVPRAVHPSILESEDHTTFHTNLEPNIQDRAVGHTDPVFFKNNCHHPMNVLGDYTREWQDFPNCSSSMPVNPGIRSISMPNVPIQGFEIPASQLQQQFCRDSSCSDNVHHQHVSQFMQFCNVEYERTYRSNLEFHHQCRDGHAQRGANMGTWLLSSNELQPQFCMSLRHQAGQVNLDPCQNVNMAKGRYNQLSPLPRSGNLGRYHLNGYSGQYDSFMIPNRMKEPSRFLCNNSISSHGHGVLDRFGEQIFPEKFVTKLHGGNSLRFSESGSNGCDQLTQPTDNTRRFSPNTKLSCIFQFDRALNLDLSRFQGSFLENSNQKMESSSPQFKSDSLNNLIGQIHLLAKDQNHCRSLQSIFDKGKREDFDKIFLALIDHVIDLMTDQFGNYFLQKLIEVCKEDQITHMIFKISQSDGELLRISCNQHGTRVVQKIVETMKNEEQYSMIVSALKPDFVSLIKNANGSHVAQRCLEYLSPRFREFLFEPAVANCIELARDRQGCCVLQKCMTELDGEQKLRLISKLVAQARVLSEDPYGNYVVQFILGRGIPWATTKILDQLKGHFHRLSIQKYSSNVIERCLKYAGAERLADIIYELINDPRFVEIVQDRFGNFVVQSAYRECKGAIRAALSNAIIRLEPLLRVNPYGKKVLSSTCYGK</sequence>
<dbReference type="PANTHER" id="PTHR12537">
    <property type="entry name" value="RNA BINDING PROTEIN PUMILIO-RELATED"/>
    <property type="match status" value="1"/>
</dbReference>
<accession>A0A8J5HXK4</accession>
<feature type="repeat" description="Pumilio" evidence="4">
    <location>
        <begin position="732"/>
        <end position="768"/>
    </location>
</feature>
<feature type="repeat" description="Pumilio" evidence="4">
    <location>
        <begin position="587"/>
        <end position="623"/>
    </location>
</feature>
<feature type="repeat" description="Pumilio" evidence="4">
    <location>
        <begin position="624"/>
        <end position="659"/>
    </location>
</feature>
<evidence type="ECO:0000313" key="7">
    <source>
        <dbReference type="Proteomes" id="UP000734854"/>
    </source>
</evidence>
<dbReference type="PROSITE" id="PS50303">
    <property type="entry name" value="PUM_HD"/>
    <property type="match status" value="1"/>
</dbReference>
<dbReference type="InterPro" id="IPR001313">
    <property type="entry name" value="Pumilio_RNA-bd_rpt"/>
</dbReference>
<gene>
    <name evidence="6" type="ORF">ZIOFF_002916</name>
</gene>
<evidence type="ECO:0000256" key="1">
    <source>
        <dbReference type="ARBA" id="ARBA00022737"/>
    </source>
</evidence>
<reference evidence="6 7" key="1">
    <citation type="submission" date="2020-08" db="EMBL/GenBank/DDBJ databases">
        <title>Plant Genome Project.</title>
        <authorList>
            <person name="Zhang R.-G."/>
        </authorList>
    </citation>
    <scope>NUCLEOTIDE SEQUENCE [LARGE SCALE GENOMIC DNA]</scope>
    <source>
        <tissue evidence="6">Rhizome</tissue>
    </source>
</reference>